<dbReference type="Pfam" id="PF00372">
    <property type="entry name" value="Hemocyanin_M"/>
    <property type="match status" value="1"/>
</dbReference>
<keyword evidence="3" id="KW-0479">Metal-binding</keyword>
<dbReference type="Gene3D" id="2.60.40.1520">
    <property type="entry name" value="Hemocyanin, C-terminal domain"/>
    <property type="match status" value="1"/>
</dbReference>
<evidence type="ECO:0000313" key="8">
    <source>
        <dbReference type="Proteomes" id="UP000324222"/>
    </source>
</evidence>
<evidence type="ECO:0000256" key="3">
    <source>
        <dbReference type="ARBA" id="ARBA00022723"/>
    </source>
</evidence>
<dbReference type="InterPro" id="IPR014756">
    <property type="entry name" value="Ig_E-set"/>
</dbReference>
<dbReference type="GO" id="GO:0005576">
    <property type="term" value="C:extracellular region"/>
    <property type="evidence" value="ECO:0007669"/>
    <property type="project" value="UniProtKB-SubCell"/>
</dbReference>
<evidence type="ECO:0000259" key="6">
    <source>
        <dbReference type="PROSITE" id="PS00498"/>
    </source>
</evidence>
<evidence type="ECO:0000313" key="7">
    <source>
        <dbReference type="EMBL" id="MPC95696.1"/>
    </source>
</evidence>
<dbReference type="AlphaFoldDB" id="A0A5B7JN12"/>
<evidence type="ECO:0000256" key="4">
    <source>
        <dbReference type="ARBA" id="ARBA00023008"/>
    </source>
</evidence>
<organism evidence="7 8">
    <name type="scientific">Portunus trituberculatus</name>
    <name type="common">Swimming crab</name>
    <name type="synonym">Neptunus trituberculatus</name>
    <dbReference type="NCBI Taxonomy" id="210409"/>
    <lineage>
        <taxon>Eukaryota</taxon>
        <taxon>Metazoa</taxon>
        <taxon>Ecdysozoa</taxon>
        <taxon>Arthropoda</taxon>
        <taxon>Crustacea</taxon>
        <taxon>Multicrustacea</taxon>
        <taxon>Malacostraca</taxon>
        <taxon>Eumalacostraca</taxon>
        <taxon>Eucarida</taxon>
        <taxon>Decapoda</taxon>
        <taxon>Pleocyemata</taxon>
        <taxon>Brachyura</taxon>
        <taxon>Eubrachyura</taxon>
        <taxon>Portunoidea</taxon>
        <taxon>Portunidae</taxon>
        <taxon>Portuninae</taxon>
        <taxon>Portunus</taxon>
    </lineage>
</organism>
<sequence length="134" mass="15850">MIPFQENLGVMSETGTAMRDPVFYRWHKYIDDIFQQYKLTQPPYTAEELSLSSVEVVSVAVECQSQKNQLITGWSTRDFEASRGLDFDNNKPDKPVIMQLKHLNHHPFVYNIEVGWERERGKEREIYRKKVGRR</sequence>
<dbReference type="Pfam" id="PF03723">
    <property type="entry name" value="Hemocyanin_C"/>
    <property type="match status" value="1"/>
</dbReference>
<dbReference type="Gene3D" id="1.10.1280.10">
    <property type="entry name" value="Di-copper center containing domain from catechol oxidase"/>
    <property type="match status" value="1"/>
</dbReference>
<evidence type="ECO:0000256" key="5">
    <source>
        <dbReference type="ARBA" id="ARBA00023157"/>
    </source>
</evidence>
<dbReference type="PROSITE" id="PS00210">
    <property type="entry name" value="HEMOCYANIN_2"/>
    <property type="match status" value="1"/>
</dbReference>
<reference evidence="7 8" key="1">
    <citation type="submission" date="2019-05" db="EMBL/GenBank/DDBJ databases">
        <title>Another draft genome of Portunus trituberculatus and its Hox gene families provides insights of decapod evolution.</title>
        <authorList>
            <person name="Jeong J.-H."/>
            <person name="Song I."/>
            <person name="Kim S."/>
            <person name="Choi T."/>
            <person name="Kim D."/>
            <person name="Ryu S."/>
            <person name="Kim W."/>
        </authorList>
    </citation>
    <scope>NUCLEOTIDE SEQUENCE [LARGE SCALE GENOMIC DNA]</scope>
    <source>
        <tissue evidence="7">Muscle</tissue>
    </source>
</reference>
<comment type="subcellular location">
    <subcellularLocation>
        <location evidence="1">Secreted</location>
    </subcellularLocation>
</comment>
<dbReference type="InterPro" id="IPR037020">
    <property type="entry name" value="Hemocyanin_C_sf"/>
</dbReference>
<evidence type="ECO:0000256" key="1">
    <source>
        <dbReference type="ARBA" id="ARBA00004613"/>
    </source>
</evidence>
<name>A0A5B7JN12_PORTR</name>
<dbReference type="Proteomes" id="UP000324222">
    <property type="component" value="Unassembled WGS sequence"/>
</dbReference>
<keyword evidence="2" id="KW-0964">Secreted</keyword>
<protein>
    <submittedName>
        <fullName evidence="7">Phenoloxidase 3</fullName>
    </submittedName>
</protein>
<keyword evidence="8" id="KW-1185">Reference proteome</keyword>
<dbReference type="GO" id="GO:0016491">
    <property type="term" value="F:oxidoreductase activity"/>
    <property type="evidence" value="ECO:0007669"/>
    <property type="project" value="InterPro"/>
</dbReference>
<dbReference type="SUPFAM" id="SSF48056">
    <property type="entry name" value="Di-copper centre-containing domain"/>
    <property type="match status" value="1"/>
</dbReference>
<dbReference type="InterPro" id="IPR005203">
    <property type="entry name" value="Hemocyanin_C"/>
</dbReference>
<dbReference type="InterPro" id="IPR013788">
    <property type="entry name" value="Hemocyanin/hexamerin"/>
</dbReference>
<dbReference type="PANTHER" id="PTHR11511:SF4">
    <property type="entry name" value="PHENOLOXIDASE 2-RELATED"/>
    <property type="match status" value="1"/>
</dbReference>
<dbReference type="InterPro" id="IPR008922">
    <property type="entry name" value="Di-copper_centre_dom_sf"/>
</dbReference>
<dbReference type="InterPro" id="IPR000896">
    <property type="entry name" value="Hemocyanin/hexamerin_mid_dom"/>
</dbReference>
<dbReference type="SUPFAM" id="SSF81296">
    <property type="entry name" value="E set domains"/>
    <property type="match status" value="1"/>
</dbReference>
<comment type="caution">
    <text evidence="7">The sequence shown here is derived from an EMBL/GenBank/DDBJ whole genome shotgun (WGS) entry which is preliminary data.</text>
</comment>
<feature type="domain" description="Tyrosinase copper-binding" evidence="6">
    <location>
        <begin position="20"/>
        <end position="31"/>
    </location>
</feature>
<keyword evidence="5" id="KW-1015">Disulfide bond</keyword>
<dbReference type="GO" id="GO:0046872">
    <property type="term" value="F:metal ion binding"/>
    <property type="evidence" value="ECO:0007669"/>
    <property type="project" value="UniProtKB-KW"/>
</dbReference>
<dbReference type="InterPro" id="IPR002227">
    <property type="entry name" value="Tyrosinase_Cu-bd"/>
</dbReference>
<dbReference type="PANTHER" id="PTHR11511">
    <property type="entry name" value="LARVAL STORAGE PROTEIN/PHENOLOXIDASE"/>
    <property type="match status" value="1"/>
</dbReference>
<proteinExistence type="predicted"/>
<dbReference type="EMBL" id="VSRR010103226">
    <property type="protein sequence ID" value="MPC95696.1"/>
    <property type="molecule type" value="Genomic_DNA"/>
</dbReference>
<gene>
    <name evidence="7" type="primary">PPO3_0</name>
    <name evidence="7" type="ORF">E2C01_090919</name>
</gene>
<evidence type="ECO:0000256" key="2">
    <source>
        <dbReference type="ARBA" id="ARBA00022525"/>
    </source>
</evidence>
<dbReference type="OrthoDB" id="8119704at2759"/>
<keyword evidence="4" id="KW-0186">Copper</keyword>
<dbReference type="PROSITE" id="PS00498">
    <property type="entry name" value="TYROSINASE_2"/>
    <property type="match status" value="1"/>
</dbReference>
<accession>A0A5B7JN12</accession>